<keyword evidence="1" id="KW-0969">Cilium</keyword>
<dbReference type="OrthoDB" id="6150152at2759"/>
<comment type="caution">
    <text evidence="1">The sequence shown here is derived from an EMBL/GenBank/DDBJ whole genome shotgun (WGS) entry which is preliminary data.</text>
</comment>
<organism evidence="1 2">
    <name type="scientific">Stichopus japonicus</name>
    <name type="common">Sea cucumber</name>
    <dbReference type="NCBI Taxonomy" id="307972"/>
    <lineage>
        <taxon>Eukaryota</taxon>
        <taxon>Metazoa</taxon>
        <taxon>Echinodermata</taxon>
        <taxon>Eleutherozoa</taxon>
        <taxon>Echinozoa</taxon>
        <taxon>Holothuroidea</taxon>
        <taxon>Aspidochirotacea</taxon>
        <taxon>Aspidochirotida</taxon>
        <taxon>Stichopodidae</taxon>
        <taxon>Apostichopus</taxon>
    </lineage>
</organism>
<gene>
    <name evidence="1" type="ORF">BSL78_24167</name>
</gene>
<dbReference type="Proteomes" id="UP000230750">
    <property type="component" value="Unassembled WGS sequence"/>
</dbReference>
<dbReference type="EMBL" id="MRZV01001289">
    <property type="protein sequence ID" value="PIK39001.1"/>
    <property type="molecule type" value="Genomic_DNA"/>
</dbReference>
<evidence type="ECO:0000313" key="1">
    <source>
        <dbReference type="EMBL" id="PIK39001.1"/>
    </source>
</evidence>
<keyword evidence="1" id="KW-0282">Flagellum</keyword>
<name>A0A2G8JTB1_STIJA</name>
<accession>A0A2G8JTB1</accession>
<proteinExistence type="predicted"/>
<keyword evidence="1" id="KW-0966">Cell projection</keyword>
<protein>
    <submittedName>
        <fullName evidence="1">Putative cilia-and flagella-associated protein 54 isoform X2</fullName>
    </submittedName>
</protein>
<feature type="non-terminal residue" evidence="1">
    <location>
        <position position="1"/>
    </location>
</feature>
<keyword evidence="2" id="KW-1185">Reference proteome</keyword>
<dbReference type="AlphaFoldDB" id="A0A2G8JTB1"/>
<evidence type="ECO:0000313" key="2">
    <source>
        <dbReference type="Proteomes" id="UP000230750"/>
    </source>
</evidence>
<reference evidence="1 2" key="1">
    <citation type="journal article" date="2017" name="PLoS Biol.">
        <title>The sea cucumber genome provides insights into morphological evolution and visceral regeneration.</title>
        <authorList>
            <person name="Zhang X."/>
            <person name="Sun L."/>
            <person name="Yuan J."/>
            <person name="Sun Y."/>
            <person name="Gao Y."/>
            <person name="Zhang L."/>
            <person name="Li S."/>
            <person name="Dai H."/>
            <person name="Hamel J.F."/>
            <person name="Liu C."/>
            <person name="Yu Y."/>
            <person name="Liu S."/>
            <person name="Lin W."/>
            <person name="Guo K."/>
            <person name="Jin S."/>
            <person name="Xu P."/>
            <person name="Storey K.B."/>
            <person name="Huan P."/>
            <person name="Zhang T."/>
            <person name="Zhou Y."/>
            <person name="Zhang J."/>
            <person name="Lin C."/>
            <person name="Li X."/>
            <person name="Xing L."/>
            <person name="Huo D."/>
            <person name="Sun M."/>
            <person name="Wang L."/>
            <person name="Mercier A."/>
            <person name="Li F."/>
            <person name="Yang H."/>
            <person name="Xiang J."/>
        </authorList>
    </citation>
    <scope>NUCLEOTIDE SEQUENCE [LARGE SCALE GENOMIC DNA]</scope>
    <source>
        <strain evidence="1">Shaxun</strain>
        <tissue evidence="1">Muscle</tissue>
    </source>
</reference>
<sequence>ALLRQCILIVGETLKKTTPAEEKPPSAKLPFEVGLSNIQQFEQLFDLSYGDWLKGTKLFDWLCPMLEEYV</sequence>